<dbReference type="InterPro" id="IPR043519">
    <property type="entry name" value="NT_sf"/>
</dbReference>
<dbReference type="InterPro" id="IPR007344">
    <property type="entry name" value="GrpB/CoaE"/>
</dbReference>
<dbReference type="SUPFAM" id="SSF81301">
    <property type="entry name" value="Nucleotidyltransferase"/>
    <property type="match status" value="1"/>
</dbReference>
<name>A0A7W8E533_9BACT</name>
<dbReference type="PANTHER" id="PTHR34822">
    <property type="entry name" value="GRPB DOMAIN PROTEIN (AFU_ORTHOLOGUE AFUA_1G01530)"/>
    <property type="match status" value="1"/>
</dbReference>
<dbReference type="GO" id="GO:0016740">
    <property type="term" value="F:transferase activity"/>
    <property type="evidence" value="ECO:0007669"/>
    <property type="project" value="UniProtKB-KW"/>
</dbReference>
<dbReference type="RefSeq" id="WP_184216928.1">
    <property type="nucleotide sequence ID" value="NZ_JACHIP010000003.1"/>
</dbReference>
<keyword evidence="1" id="KW-0808">Transferase</keyword>
<reference evidence="1 2" key="1">
    <citation type="submission" date="2020-08" db="EMBL/GenBank/DDBJ databases">
        <title>Genomic Encyclopedia of Type Strains, Phase IV (KMG-V): Genome sequencing to study the core and pangenomes of soil and plant-associated prokaryotes.</title>
        <authorList>
            <person name="Whitman W."/>
        </authorList>
    </citation>
    <scope>NUCLEOTIDE SEQUENCE [LARGE SCALE GENOMIC DNA]</scope>
    <source>
        <strain evidence="1 2">M8UP14</strain>
    </source>
</reference>
<accession>A0A7W8E533</accession>
<sequence length="192" mass="21092">MPQAATPGTPILLGLKNDVNLLADYDPSWVDAYAEEKARLDVALGDVAKAIEHFGSTSVPGMRAKPILDIIVGVSPFGDWERCKAPLESLGYDFVANAGIPRHHIFGRGHDLTERTHILHIVDYDTEEWSLNLAFRDALRTDAALRTKYRAEKERAAAAAPEGRARYTALKSSFISGMKSRLAAIMRPFTSA</sequence>
<proteinExistence type="predicted"/>
<protein>
    <submittedName>
        <fullName evidence="1">GrpB-like predicted nucleotidyltransferase (UPF0157 family)</fullName>
    </submittedName>
</protein>
<dbReference type="Gene3D" id="3.30.460.10">
    <property type="entry name" value="Beta Polymerase, domain 2"/>
    <property type="match status" value="1"/>
</dbReference>
<dbReference type="PANTHER" id="PTHR34822:SF1">
    <property type="entry name" value="GRPB FAMILY PROTEIN"/>
    <property type="match status" value="1"/>
</dbReference>
<organism evidence="1 2">
    <name type="scientific">Granulicella aggregans</name>
    <dbReference type="NCBI Taxonomy" id="474949"/>
    <lineage>
        <taxon>Bacteria</taxon>
        <taxon>Pseudomonadati</taxon>
        <taxon>Acidobacteriota</taxon>
        <taxon>Terriglobia</taxon>
        <taxon>Terriglobales</taxon>
        <taxon>Acidobacteriaceae</taxon>
        <taxon>Granulicella</taxon>
    </lineage>
</organism>
<dbReference type="Proteomes" id="UP000540989">
    <property type="component" value="Unassembled WGS sequence"/>
</dbReference>
<dbReference type="Pfam" id="PF04229">
    <property type="entry name" value="GrpB"/>
    <property type="match status" value="1"/>
</dbReference>
<dbReference type="AlphaFoldDB" id="A0A7W8E533"/>
<dbReference type="EMBL" id="JACHIP010000003">
    <property type="protein sequence ID" value="MBB5057800.1"/>
    <property type="molecule type" value="Genomic_DNA"/>
</dbReference>
<evidence type="ECO:0000313" key="2">
    <source>
        <dbReference type="Proteomes" id="UP000540989"/>
    </source>
</evidence>
<gene>
    <name evidence="1" type="ORF">HDF16_002506</name>
</gene>
<keyword evidence="2" id="KW-1185">Reference proteome</keyword>
<evidence type="ECO:0000313" key="1">
    <source>
        <dbReference type="EMBL" id="MBB5057800.1"/>
    </source>
</evidence>
<comment type="caution">
    <text evidence="1">The sequence shown here is derived from an EMBL/GenBank/DDBJ whole genome shotgun (WGS) entry which is preliminary data.</text>
</comment>